<reference evidence="2" key="1">
    <citation type="submission" date="2018-05" db="EMBL/GenBank/DDBJ databases">
        <title>Leptospira yasudae sp. nov. and Leptospira stimsonii sp. nov., two pathogenic species of the genus Leptospira isolated from environmental sources.</title>
        <authorList>
            <person name="Casanovas-Massana A."/>
            <person name="Hamond C."/>
            <person name="Santos L.A."/>
            <person name="Hacker K.P."/>
            <person name="Balassiano I."/>
            <person name="Medeiros M.A."/>
            <person name="Reis M.G."/>
            <person name="Ko A.I."/>
            <person name="Wunder E.A."/>
        </authorList>
    </citation>
    <scope>NUCLEOTIDE SEQUENCE [LARGE SCALE GENOMIC DNA]</scope>
    <source>
        <strain evidence="2">AMB6-RJ</strain>
    </source>
</reference>
<sequence length="63" mass="7559">MGTILLKIREATFICPQTRIDCYSQILKVRRNQIVQILFLKTSFPSSSILRKRFEYYQTFKIL</sequence>
<dbReference type="AlphaFoldDB" id="A0A8B3CVK3"/>
<comment type="caution">
    <text evidence="1">The sequence shown here is derived from an EMBL/GenBank/DDBJ whole genome shotgun (WGS) entry which is preliminary data.</text>
</comment>
<dbReference type="Proteomes" id="UP000266669">
    <property type="component" value="Unassembled WGS sequence"/>
</dbReference>
<dbReference type="EMBL" id="QHCS01000001">
    <property type="protein sequence ID" value="RHX88248.1"/>
    <property type="molecule type" value="Genomic_DNA"/>
</dbReference>
<evidence type="ECO:0000313" key="1">
    <source>
        <dbReference type="EMBL" id="RHX88248.1"/>
    </source>
</evidence>
<protein>
    <submittedName>
        <fullName evidence="1">Uncharacterized protein</fullName>
    </submittedName>
</protein>
<organism evidence="1 2">
    <name type="scientific">Leptospira stimsonii</name>
    <dbReference type="NCBI Taxonomy" id="2202203"/>
    <lineage>
        <taxon>Bacteria</taxon>
        <taxon>Pseudomonadati</taxon>
        <taxon>Spirochaetota</taxon>
        <taxon>Spirochaetia</taxon>
        <taxon>Leptospirales</taxon>
        <taxon>Leptospiraceae</taxon>
        <taxon>Leptospira</taxon>
    </lineage>
</organism>
<gene>
    <name evidence="1" type="ORF">DLM78_04655</name>
</gene>
<name>A0A8B3CVK3_9LEPT</name>
<accession>A0A8B3CVK3</accession>
<proteinExistence type="predicted"/>
<evidence type="ECO:0000313" key="2">
    <source>
        <dbReference type="Proteomes" id="UP000266669"/>
    </source>
</evidence>